<dbReference type="AlphaFoldDB" id="A0A7S1IUL0"/>
<name>A0A7S1IUL0_9EUGL</name>
<feature type="chain" id="PRO_5031010970" evidence="1">
    <location>
        <begin position="18"/>
        <end position="113"/>
    </location>
</feature>
<keyword evidence="1" id="KW-0732">Signal</keyword>
<proteinExistence type="predicted"/>
<protein>
    <submittedName>
        <fullName evidence="2">Uncharacterized protein</fullName>
    </submittedName>
</protein>
<gene>
    <name evidence="2" type="ORF">EGYM00392_LOCUS34515</name>
</gene>
<evidence type="ECO:0000256" key="1">
    <source>
        <dbReference type="SAM" id="SignalP"/>
    </source>
</evidence>
<dbReference type="EMBL" id="HBGA01092199">
    <property type="protein sequence ID" value="CAD9023393.1"/>
    <property type="molecule type" value="Transcribed_RNA"/>
</dbReference>
<organism evidence="2">
    <name type="scientific">Eutreptiella gymnastica</name>
    <dbReference type="NCBI Taxonomy" id="73025"/>
    <lineage>
        <taxon>Eukaryota</taxon>
        <taxon>Discoba</taxon>
        <taxon>Euglenozoa</taxon>
        <taxon>Euglenida</taxon>
        <taxon>Spirocuta</taxon>
        <taxon>Euglenophyceae</taxon>
        <taxon>Eutreptiales</taxon>
        <taxon>Eutreptiaceae</taxon>
        <taxon>Eutreptiella</taxon>
    </lineage>
</organism>
<sequence>METCVVLIFGSVPLYLALPAELYGAAPLPIPSKHCMSTTECQPEPCFPVTAHQPAGCTQRCELDAQMEDGWRPYLLPPIAPARWVHPTVWTGCQNGEWMAPIPNVPPAQFGLK</sequence>
<feature type="signal peptide" evidence="1">
    <location>
        <begin position="1"/>
        <end position="17"/>
    </location>
</feature>
<evidence type="ECO:0000313" key="2">
    <source>
        <dbReference type="EMBL" id="CAD9023393.1"/>
    </source>
</evidence>
<reference evidence="2" key="1">
    <citation type="submission" date="2021-01" db="EMBL/GenBank/DDBJ databases">
        <authorList>
            <person name="Corre E."/>
            <person name="Pelletier E."/>
            <person name="Niang G."/>
            <person name="Scheremetjew M."/>
            <person name="Finn R."/>
            <person name="Kale V."/>
            <person name="Holt S."/>
            <person name="Cochrane G."/>
            <person name="Meng A."/>
            <person name="Brown T."/>
            <person name="Cohen L."/>
        </authorList>
    </citation>
    <scope>NUCLEOTIDE SEQUENCE</scope>
    <source>
        <strain evidence="2">NIES-381</strain>
    </source>
</reference>
<accession>A0A7S1IUL0</accession>